<organism evidence="1 2">
    <name type="scientific">Candidatus Kaiserbacteria bacterium CG17_big_fil_post_rev_8_21_14_2_50_51_7</name>
    <dbReference type="NCBI Taxonomy" id="1974613"/>
    <lineage>
        <taxon>Bacteria</taxon>
        <taxon>Candidatus Kaiseribacteriota</taxon>
    </lineage>
</organism>
<evidence type="ECO:0000313" key="2">
    <source>
        <dbReference type="Proteomes" id="UP000228497"/>
    </source>
</evidence>
<protein>
    <submittedName>
        <fullName evidence="1">Uncharacterized protein</fullName>
    </submittedName>
</protein>
<reference evidence="2" key="1">
    <citation type="submission" date="2017-09" db="EMBL/GenBank/DDBJ databases">
        <title>Depth-based differentiation of microbial function through sediment-hosted aquifers and enrichment of novel symbionts in the deep terrestrial subsurface.</title>
        <authorList>
            <person name="Probst A.J."/>
            <person name="Ladd B."/>
            <person name="Jarett J.K."/>
            <person name="Geller-Mcgrath D.E."/>
            <person name="Sieber C.M.K."/>
            <person name="Emerson J.B."/>
            <person name="Anantharaman K."/>
            <person name="Thomas B.C."/>
            <person name="Malmstrom R."/>
            <person name="Stieglmeier M."/>
            <person name="Klingl A."/>
            <person name="Woyke T."/>
            <person name="Ryan C.M."/>
            <person name="Banfield J.F."/>
        </authorList>
    </citation>
    <scope>NUCLEOTIDE SEQUENCE [LARGE SCALE GENOMIC DNA]</scope>
</reference>
<sequence length="82" mass="9529">MQDELFGCWPEPIEIMMAVPVIRYYLESFSICFANITAEIKTTKNSKLLVLIAHQPKTMATKNHTIGFLFRFFIPVFKKSKD</sequence>
<name>A0A2M7FCZ2_9BACT</name>
<dbReference type="Proteomes" id="UP000228497">
    <property type="component" value="Unassembled WGS sequence"/>
</dbReference>
<accession>A0A2M7FCZ2</accession>
<evidence type="ECO:0000313" key="1">
    <source>
        <dbReference type="EMBL" id="PIV86825.1"/>
    </source>
</evidence>
<dbReference type="AlphaFoldDB" id="A0A2M7FCZ2"/>
<dbReference type="EMBL" id="PFFD01000141">
    <property type="protein sequence ID" value="PIV86825.1"/>
    <property type="molecule type" value="Genomic_DNA"/>
</dbReference>
<gene>
    <name evidence="1" type="ORF">COW49_03150</name>
</gene>
<proteinExistence type="predicted"/>
<comment type="caution">
    <text evidence="1">The sequence shown here is derived from an EMBL/GenBank/DDBJ whole genome shotgun (WGS) entry which is preliminary data.</text>
</comment>